<dbReference type="PaxDb" id="3880-AES71199"/>
<name>G7JBV9_MEDTR</name>
<protein>
    <submittedName>
        <fullName evidence="1 2">Uncharacterized protein</fullName>
    </submittedName>
</protein>
<dbReference type="AlphaFoldDB" id="G7JBV9"/>
<dbReference type="EMBL" id="CM001219">
    <property type="protein sequence ID" value="AES71199.1"/>
    <property type="molecule type" value="Genomic_DNA"/>
</dbReference>
<dbReference type="Proteomes" id="UP000002051">
    <property type="component" value="Chromosome 3"/>
</dbReference>
<gene>
    <name evidence="1" type="ordered locus">MTR_3g071340</name>
</gene>
<evidence type="ECO:0000313" key="3">
    <source>
        <dbReference type="Proteomes" id="UP000002051"/>
    </source>
</evidence>
<evidence type="ECO:0000313" key="1">
    <source>
        <dbReference type="EMBL" id="AES71199.1"/>
    </source>
</evidence>
<reference evidence="2" key="3">
    <citation type="submission" date="2015-04" db="UniProtKB">
        <authorList>
            <consortium name="EnsemblPlants"/>
        </authorList>
    </citation>
    <scope>IDENTIFICATION</scope>
    <source>
        <strain evidence="2">cv. Jemalong A17</strain>
    </source>
</reference>
<evidence type="ECO:0000313" key="2">
    <source>
        <dbReference type="EnsemblPlants" id="AES71199"/>
    </source>
</evidence>
<reference evidence="1 3" key="2">
    <citation type="journal article" date="2014" name="BMC Genomics">
        <title>An improved genome release (version Mt4.0) for the model legume Medicago truncatula.</title>
        <authorList>
            <person name="Tang H."/>
            <person name="Krishnakumar V."/>
            <person name="Bidwell S."/>
            <person name="Rosen B."/>
            <person name="Chan A."/>
            <person name="Zhou S."/>
            <person name="Gentzbittel L."/>
            <person name="Childs K.L."/>
            <person name="Yandell M."/>
            <person name="Gundlach H."/>
            <person name="Mayer K.F."/>
            <person name="Schwartz D.C."/>
            <person name="Town C.D."/>
        </authorList>
    </citation>
    <scope>GENOME REANNOTATION</scope>
    <source>
        <strain evidence="2 3">cv. Jemalong A17</strain>
    </source>
</reference>
<dbReference type="HOGENOM" id="CLU_2641829_0_0_1"/>
<reference evidence="1 3" key="1">
    <citation type="journal article" date="2011" name="Nature">
        <title>The Medicago genome provides insight into the evolution of rhizobial symbioses.</title>
        <authorList>
            <person name="Young N.D."/>
            <person name="Debelle F."/>
            <person name="Oldroyd G.E."/>
            <person name="Geurts R."/>
            <person name="Cannon S.B."/>
            <person name="Udvardi M.K."/>
            <person name="Benedito V.A."/>
            <person name="Mayer K.F."/>
            <person name="Gouzy J."/>
            <person name="Schoof H."/>
            <person name="Van de Peer Y."/>
            <person name="Proost S."/>
            <person name="Cook D.R."/>
            <person name="Meyers B.C."/>
            <person name="Spannagl M."/>
            <person name="Cheung F."/>
            <person name="De Mita S."/>
            <person name="Krishnakumar V."/>
            <person name="Gundlach H."/>
            <person name="Zhou S."/>
            <person name="Mudge J."/>
            <person name="Bharti A.K."/>
            <person name="Murray J.D."/>
            <person name="Naoumkina M.A."/>
            <person name="Rosen B."/>
            <person name="Silverstein K.A."/>
            <person name="Tang H."/>
            <person name="Rombauts S."/>
            <person name="Zhao P.X."/>
            <person name="Zhou P."/>
            <person name="Barbe V."/>
            <person name="Bardou P."/>
            <person name="Bechner M."/>
            <person name="Bellec A."/>
            <person name="Berger A."/>
            <person name="Berges H."/>
            <person name="Bidwell S."/>
            <person name="Bisseling T."/>
            <person name="Choisne N."/>
            <person name="Couloux A."/>
            <person name="Denny R."/>
            <person name="Deshpande S."/>
            <person name="Dai X."/>
            <person name="Doyle J.J."/>
            <person name="Dudez A.M."/>
            <person name="Farmer A.D."/>
            <person name="Fouteau S."/>
            <person name="Franken C."/>
            <person name="Gibelin C."/>
            <person name="Gish J."/>
            <person name="Goldstein S."/>
            <person name="Gonzalez A.J."/>
            <person name="Green P.J."/>
            <person name="Hallab A."/>
            <person name="Hartog M."/>
            <person name="Hua A."/>
            <person name="Humphray S.J."/>
            <person name="Jeong D.H."/>
            <person name="Jing Y."/>
            <person name="Jocker A."/>
            <person name="Kenton S.M."/>
            <person name="Kim D.J."/>
            <person name="Klee K."/>
            <person name="Lai H."/>
            <person name="Lang C."/>
            <person name="Lin S."/>
            <person name="Macmil S.L."/>
            <person name="Magdelenat G."/>
            <person name="Matthews L."/>
            <person name="McCorrison J."/>
            <person name="Monaghan E.L."/>
            <person name="Mun J.H."/>
            <person name="Najar F.Z."/>
            <person name="Nicholson C."/>
            <person name="Noirot C."/>
            <person name="O'Bleness M."/>
            <person name="Paule C.R."/>
            <person name="Poulain J."/>
            <person name="Prion F."/>
            <person name="Qin B."/>
            <person name="Qu C."/>
            <person name="Retzel E.F."/>
            <person name="Riddle C."/>
            <person name="Sallet E."/>
            <person name="Samain S."/>
            <person name="Samson N."/>
            <person name="Sanders I."/>
            <person name="Saurat O."/>
            <person name="Scarpelli C."/>
            <person name="Schiex T."/>
            <person name="Segurens B."/>
            <person name="Severin A.J."/>
            <person name="Sherrier D.J."/>
            <person name="Shi R."/>
            <person name="Sims S."/>
            <person name="Singer S.R."/>
            <person name="Sinharoy S."/>
            <person name="Sterck L."/>
            <person name="Viollet A."/>
            <person name="Wang B.B."/>
            <person name="Wang K."/>
            <person name="Wang M."/>
            <person name="Wang X."/>
            <person name="Warfsmann J."/>
            <person name="Weissenbach J."/>
            <person name="White D.D."/>
            <person name="White J.D."/>
            <person name="Wiley G.B."/>
            <person name="Wincker P."/>
            <person name="Xing Y."/>
            <person name="Yang L."/>
            <person name="Yao Z."/>
            <person name="Ying F."/>
            <person name="Zhai J."/>
            <person name="Zhou L."/>
            <person name="Zuber A."/>
            <person name="Denarie J."/>
            <person name="Dixon R.A."/>
            <person name="May G.D."/>
            <person name="Schwartz D.C."/>
            <person name="Rogers J."/>
            <person name="Quetier F."/>
            <person name="Town C.D."/>
            <person name="Roe B.A."/>
        </authorList>
    </citation>
    <scope>NUCLEOTIDE SEQUENCE [LARGE SCALE GENOMIC DNA]</scope>
    <source>
        <strain evidence="1">A17</strain>
        <strain evidence="2 3">cv. Jemalong A17</strain>
    </source>
</reference>
<organism evidence="1 3">
    <name type="scientific">Medicago truncatula</name>
    <name type="common">Barrel medic</name>
    <name type="synonym">Medicago tribuloides</name>
    <dbReference type="NCBI Taxonomy" id="3880"/>
    <lineage>
        <taxon>Eukaryota</taxon>
        <taxon>Viridiplantae</taxon>
        <taxon>Streptophyta</taxon>
        <taxon>Embryophyta</taxon>
        <taxon>Tracheophyta</taxon>
        <taxon>Spermatophyta</taxon>
        <taxon>Magnoliopsida</taxon>
        <taxon>eudicotyledons</taxon>
        <taxon>Gunneridae</taxon>
        <taxon>Pentapetalae</taxon>
        <taxon>rosids</taxon>
        <taxon>fabids</taxon>
        <taxon>Fabales</taxon>
        <taxon>Fabaceae</taxon>
        <taxon>Papilionoideae</taxon>
        <taxon>50 kb inversion clade</taxon>
        <taxon>NPAAA clade</taxon>
        <taxon>Hologalegina</taxon>
        <taxon>IRL clade</taxon>
        <taxon>Trifolieae</taxon>
        <taxon>Medicago</taxon>
    </lineage>
</organism>
<keyword evidence="3" id="KW-1185">Reference proteome</keyword>
<accession>G7JBV9</accession>
<sequence length="77" mass="9003">MASHFLSRFTFNQAFGLGHRPCCICRAKQLQYHKMIEFFGGVLAIPPSMILNGDFFRFCSPLSYSDLVRYRLFKLNF</sequence>
<dbReference type="EnsemblPlants" id="AES71199">
    <property type="protein sequence ID" value="AES71199"/>
    <property type="gene ID" value="MTR_3g071340"/>
</dbReference>
<proteinExistence type="predicted"/>